<reference evidence="1" key="1">
    <citation type="submission" date="2025-02" db="EMBL/GenBank/DDBJ databases">
        <authorList>
            <consortium name="NCBI Genome Project"/>
        </authorList>
    </citation>
    <scope>NUCLEOTIDE SEQUENCE</scope>
</reference>
<gene>
    <name evidence="1" type="ORF">An02g12560</name>
</gene>
<dbReference type="AlphaFoldDB" id="A0AAJ8BV62"/>
<dbReference type="KEGG" id="ang:An02g12560"/>
<sequence>MVVPYPILMGVSSSNDDGDSDGDDDDAIPVYATIVTTNSWPELNLGQQGKARSLTHHHLRYANKNTTHGGEEEGADGPIEGQLREFTTTMEKGIPNQNTFLAEVEHPPTTLTPGRSGKYLTITSRSVLQKLPTLKTVERVEVRFLGRHVSPVACRLFVLVCLSLIHRMGGDGFEGYLVLLRSLVYYWGHVRDANPAVSILHDRNQRKGFENGQRRSSGLPVDSNKVRLFRAGGCQKVRSSRPEYGVDSKRLTPSTGFENRDFSGADMAHRMSAAGSLLATELGFVEGSRRPGGGGLAKQRSSQLRMLNHFGPTLSYEPCIGDGGETIIRTVTARVGAL</sequence>
<dbReference type="RefSeq" id="XP_059603538.1">
    <property type="nucleotide sequence ID" value="XM_059746695.1"/>
</dbReference>
<dbReference type="GeneID" id="84590518"/>
<accession>A0AAJ8BV62</accession>
<evidence type="ECO:0000313" key="1">
    <source>
        <dbReference type="RefSeq" id="XP_059603538.1"/>
    </source>
</evidence>
<reference evidence="1" key="2">
    <citation type="submission" date="2025-08" db="UniProtKB">
        <authorList>
            <consortium name="RefSeq"/>
        </authorList>
    </citation>
    <scope>IDENTIFICATION</scope>
</reference>
<name>A0AAJ8BV62_ASPNG</name>
<proteinExistence type="predicted"/>
<organism evidence="1">
    <name type="scientific">Aspergillus niger</name>
    <dbReference type="NCBI Taxonomy" id="5061"/>
    <lineage>
        <taxon>Eukaryota</taxon>
        <taxon>Fungi</taxon>
        <taxon>Dikarya</taxon>
        <taxon>Ascomycota</taxon>
        <taxon>Pezizomycotina</taxon>
        <taxon>Eurotiomycetes</taxon>
        <taxon>Eurotiomycetidae</taxon>
        <taxon>Eurotiales</taxon>
        <taxon>Aspergillaceae</taxon>
        <taxon>Aspergillus</taxon>
        <taxon>Aspergillus subgen. Circumdati</taxon>
    </lineage>
</organism>
<protein>
    <submittedName>
        <fullName evidence="1">Uncharacterized protein</fullName>
    </submittedName>
</protein>
<dbReference type="VEuPathDB" id="FungiDB:An02g12560"/>